<keyword evidence="1" id="KW-0812">Transmembrane</keyword>
<dbReference type="EMBL" id="JAAGWY010000002">
    <property type="protein sequence ID" value="NEN06772.1"/>
    <property type="molecule type" value="Genomic_DNA"/>
</dbReference>
<evidence type="ECO:0000313" key="3">
    <source>
        <dbReference type="Proteomes" id="UP000474967"/>
    </source>
</evidence>
<dbReference type="RefSeq" id="WP_163290148.1">
    <property type="nucleotide sequence ID" value="NZ_JAAGWY010000002.1"/>
</dbReference>
<reference evidence="2 3" key="1">
    <citation type="journal article" date="2014" name="J. Microbiol.">
        <title>Diaminobutyricibacter tongyongensis gen. nov., sp. nov. and Homoserinibacter gongjuensis gen. nov., sp. nov. belong to the family Microbacteriaceae.</title>
        <authorList>
            <person name="Kim S.J."/>
            <person name="Ahn J.H."/>
            <person name="Weon H.Y."/>
            <person name="Hamada M."/>
            <person name="Suzuki K."/>
            <person name="Kwon S.W."/>
        </authorList>
    </citation>
    <scope>NUCLEOTIDE SEQUENCE [LARGE SCALE GENOMIC DNA]</scope>
    <source>
        <strain evidence="2 3">NBRC 108724</strain>
    </source>
</reference>
<gene>
    <name evidence="2" type="ORF">G3T36_12940</name>
</gene>
<evidence type="ECO:0000256" key="1">
    <source>
        <dbReference type="SAM" id="Phobius"/>
    </source>
</evidence>
<proteinExistence type="predicted"/>
<keyword evidence="1" id="KW-0472">Membrane</keyword>
<sequence>MRKYIFNGAVLSAALGIWTTVRRTKDGARDWKVVLLWISSAISLAIAIGTVIEESRRLDDGDA</sequence>
<dbReference type="Proteomes" id="UP000474967">
    <property type="component" value="Unassembled WGS sequence"/>
</dbReference>
<protein>
    <submittedName>
        <fullName evidence="2">Uncharacterized protein</fullName>
    </submittedName>
</protein>
<keyword evidence="1" id="KW-1133">Transmembrane helix</keyword>
<keyword evidence="3" id="KW-1185">Reference proteome</keyword>
<evidence type="ECO:0000313" key="2">
    <source>
        <dbReference type="EMBL" id="NEN06772.1"/>
    </source>
</evidence>
<organism evidence="2 3">
    <name type="scientific">Leifsonia tongyongensis</name>
    <dbReference type="NCBI Taxonomy" id="1268043"/>
    <lineage>
        <taxon>Bacteria</taxon>
        <taxon>Bacillati</taxon>
        <taxon>Actinomycetota</taxon>
        <taxon>Actinomycetes</taxon>
        <taxon>Micrococcales</taxon>
        <taxon>Microbacteriaceae</taxon>
        <taxon>Leifsonia</taxon>
    </lineage>
</organism>
<name>A0A6L9XZB4_9MICO</name>
<feature type="transmembrane region" description="Helical" evidence="1">
    <location>
        <begin position="33"/>
        <end position="52"/>
    </location>
</feature>
<dbReference type="AlphaFoldDB" id="A0A6L9XZB4"/>
<accession>A0A6L9XZB4</accession>
<comment type="caution">
    <text evidence="2">The sequence shown here is derived from an EMBL/GenBank/DDBJ whole genome shotgun (WGS) entry which is preliminary data.</text>
</comment>